<dbReference type="PANTHER" id="PTHR10566:SF113">
    <property type="entry name" value="PROTEIN ACTIVITY OF BC1 COMPLEX KINASE 7, CHLOROPLASTIC"/>
    <property type="match status" value="1"/>
</dbReference>
<reference evidence="3 4" key="1">
    <citation type="submission" date="2020-01" db="EMBL/GenBank/DDBJ databases">
        <title>Genome sequence of Desulfovibrio aerotolerans DSM 16695(T).</title>
        <authorList>
            <person name="Karnachuk O."/>
            <person name="Avakyan M."/>
            <person name="Mardanov A."/>
            <person name="Kadnikov V."/>
            <person name="Ravin N."/>
        </authorList>
    </citation>
    <scope>NUCLEOTIDE SEQUENCE [LARGE SCALE GENOMIC DNA]</scope>
    <source>
        <strain evidence="3 4">DSM 16695</strain>
    </source>
</reference>
<gene>
    <name evidence="3" type="ORF">GTA51_03175</name>
</gene>
<comment type="similarity">
    <text evidence="1">Belongs to the protein kinase superfamily. ADCK protein kinase family.</text>
</comment>
<evidence type="ECO:0000313" key="4">
    <source>
        <dbReference type="Proteomes" id="UP000482487"/>
    </source>
</evidence>
<dbReference type="InterPro" id="IPR050154">
    <property type="entry name" value="UbiB_kinase"/>
</dbReference>
<dbReference type="PANTHER" id="PTHR10566">
    <property type="entry name" value="CHAPERONE-ACTIVITY OF BC1 COMPLEX CABC1 -RELATED"/>
    <property type="match status" value="1"/>
</dbReference>
<keyword evidence="4" id="KW-1185">Reference proteome</keyword>
<dbReference type="EMBL" id="WVUD01000003">
    <property type="protein sequence ID" value="MYL82140.1"/>
    <property type="molecule type" value="Genomic_DNA"/>
</dbReference>
<comment type="caution">
    <text evidence="3">The sequence shown here is derived from an EMBL/GenBank/DDBJ whole genome shotgun (WGS) entry which is preliminary data.</text>
</comment>
<dbReference type="InterPro" id="IPR011009">
    <property type="entry name" value="Kinase-like_dom_sf"/>
</dbReference>
<proteinExistence type="inferred from homology"/>
<keyword evidence="3" id="KW-0808">Transferase</keyword>
<evidence type="ECO:0000313" key="3">
    <source>
        <dbReference type="EMBL" id="MYL82140.1"/>
    </source>
</evidence>
<dbReference type="InterPro" id="IPR004147">
    <property type="entry name" value="ABC1_dom"/>
</dbReference>
<dbReference type="GO" id="GO:0016301">
    <property type="term" value="F:kinase activity"/>
    <property type="evidence" value="ECO:0007669"/>
    <property type="project" value="UniProtKB-KW"/>
</dbReference>
<dbReference type="Pfam" id="PF03109">
    <property type="entry name" value="ABC1"/>
    <property type="match status" value="1"/>
</dbReference>
<evidence type="ECO:0000259" key="2">
    <source>
        <dbReference type="Pfam" id="PF03109"/>
    </source>
</evidence>
<dbReference type="Proteomes" id="UP000482487">
    <property type="component" value="Unassembled WGS sequence"/>
</dbReference>
<name>A0A7C9IT95_9BACT</name>
<accession>A0A7C9IT95</accession>
<protein>
    <submittedName>
        <fullName evidence="3">AarF/ABC1/UbiB kinase family protein</fullName>
    </submittedName>
</protein>
<sequence length="438" mass="48937">MGAKVPSGKLRRGIIGSATTAKVGANVLGYLVRKPFLSEDARLDAREKADAKNARLLFSCLSMLRGAALKTAQLLSLELELLPEVVCNELEQSYNQVLPMNRVLARKAASNALGCDPGEVFASFTATAFAAASLGQVHEATSPEGAKLAVKLQYPGIRQTIGDDMGLIRGTLGRLPDVRGIAKVFDEIEARFLEETDYRLEADNMAFFRDNLTVAGVRVPEVWEKGCGQEILCAQRLPGLPLNQWLKTNPGLEARNLVAARLNAVFLQSFYRLGRIHADPNPGNYIIGEDLSLGLVDFGCVKSFTPKFVELYRKLPQAMVNGDRDRYFDLLRSLHFIEEKLDAQTEEAVYETAYDFGRWLGRLYACEEFDFAAAPGCIAKGRELSRAMWKHRRHFSMNPDMVFLDRTRYGLLRIYEKLGCRVRLRNAYEWSGAENDPL</sequence>
<dbReference type="SUPFAM" id="SSF56112">
    <property type="entry name" value="Protein kinase-like (PK-like)"/>
    <property type="match status" value="1"/>
</dbReference>
<feature type="domain" description="ABC1 atypical kinase-like" evidence="2">
    <location>
        <begin position="95"/>
        <end position="326"/>
    </location>
</feature>
<keyword evidence="3" id="KW-0418">Kinase</keyword>
<dbReference type="AlphaFoldDB" id="A0A7C9IT95"/>
<dbReference type="RefSeq" id="WP_160958618.1">
    <property type="nucleotide sequence ID" value="NZ_WVUD01000003.1"/>
</dbReference>
<evidence type="ECO:0000256" key="1">
    <source>
        <dbReference type="ARBA" id="ARBA00009670"/>
    </source>
</evidence>
<dbReference type="OrthoDB" id="9795390at2"/>
<organism evidence="3 4">
    <name type="scientific">Solidesulfovibrio aerotolerans</name>
    <dbReference type="NCBI Taxonomy" id="295255"/>
    <lineage>
        <taxon>Bacteria</taxon>
        <taxon>Pseudomonadati</taxon>
        <taxon>Thermodesulfobacteriota</taxon>
        <taxon>Desulfovibrionia</taxon>
        <taxon>Desulfovibrionales</taxon>
        <taxon>Desulfovibrionaceae</taxon>
        <taxon>Solidesulfovibrio</taxon>
    </lineage>
</organism>